<dbReference type="EMBL" id="BDFD01000001">
    <property type="protein sequence ID" value="GAV19133.1"/>
    <property type="molecule type" value="Genomic_DNA"/>
</dbReference>
<dbReference type="PANTHER" id="PTHR45825:SF11">
    <property type="entry name" value="ALPHA AMYLASE DOMAIN-CONTAINING PROTEIN"/>
    <property type="match status" value="1"/>
</dbReference>
<comment type="function">
    <text evidence="2 8">Synthesizes alpha-1,4-glucan chains using ADP-glucose.</text>
</comment>
<dbReference type="GO" id="GO:0009011">
    <property type="term" value="F:alpha-1,4-glucan glucosyltransferase (ADP-glucose donor) activity"/>
    <property type="evidence" value="ECO:0007669"/>
    <property type="project" value="UniProtKB-UniRule"/>
</dbReference>
<dbReference type="STRING" id="1921010.MMIC_P0062"/>
<reference evidence="11 12" key="1">
    <citation type="journal article" date="2017" name="Arch. Microbiol.">
        <title>Mariprofundus micogutta sp. nov., a novel iron-oxidizing zetaproteobacterium isolated from a deep-sea hydrothermal field at the Bayonnaise knoll of the Izu-Ogasawara arc, and a description of Mariprofundales ord. nov. and Zetaproteobacteria classis nov.</title>
        <authorList>
            <person name="Makita H."/>
            <person name="Tanaka E."/>
            <person name="Mitsunobu S."/>
            <person name="Miyazaki M."/>
            <person name="Nunoura T."/>
            <person name="Uematsu K."/>
            <person name="Takaki Y."/>
            <person name="Nishi S."/>
            <person name="Shimamura S."/>
            <person name="Takai K."/>
        </authorList>
    </citation>
    <scope>NUCLEOTIDE SEQUENCE [LARGE SCALE GENOMIC DNA]</scope>
    <source>
        <strain evidence="11 12">ET2</strain>
    </source>
</reference>
<comment type="catalytic activity">
    <reaction evidence="1 8">
        <text>[(1-&gt;4)-alpha-D-glucosyl](n) + ADP-alpha-D-glucose = [(1-&gt;4)-alpha-D-glucosyl](n+1) + ADP + H(+)</text>
        <dbReference type="Rhea" id="RHEA:18189"/>
        <dbReference type="Rhea" id="RHEA-COMP:9584"/>
        <dbReference type="Rhea" id="RHEA-COMP:9587"/>
        <dbReference type="ChEBI" id="CHEBI:15378"/>
        <dbReference type="ChEBI" id="CHEBI:15444"/>
        <dbReference type="ChEBI" id="CHEBI:57498"/>
        <dbReference type="ChEBI" id="CHEBI:456216"/>
        <dbReference type="EC" id="2.4.1.21"/>
    </reaction>
</comment>
<dbReference type="InterPro" id="IPR001296">
    <property type="entry name" value="Glyco_trans_1"/>
</dbReference>
<dbReference type="UniPathway" id="UPA00164"/>
<accession>A0A1L8CJP3</accession>
<keyword evidence="12" id="KW-1185">Reference proteome</keyword>
<comment type="similarity">
    <text evidence="4 8">Belongs to the glycosyltransferase 1 family. Bacterial/plant glycogen synthase subfamily.</text>
</comment>
<dbReference type="InterPro" id="IPR011835">
    <property type="entry name" value="GS/SS"/>
</dbReference>
<dbReference type="Pfam" id="PF00534">
    <property type="entry name" value="Glycos_transf_1"/>
    <property type="match status" value="1"/>
</dbReference>
<dbReference type="GO" id="GO:0005978">
    <property type="term" value="P:glycogen biosynthetic process"/>
    <property type="evidence" value="ECO:0007669"/>
    <property type="project" value="UniProtKB-UniRule"/>
</dbReference>
<comment type="pathway">
    <text evidence="3 8">Glycan biosynthesis; glycogen biosynthesis.</text>
</comment>
<evidence type="ECO:0000256" key="4">
    <source>
        <dbReference type="ARBA" id="ARBA00010281"/>
    </source>
</evidence>
<protein>
    <recommendedName>
        <fullName evidence="8">Glycogen synthase</fullName>
        <ecNumber evidence="8">2.4.1.21</ecNumber>
    </recommendedName>
    <alternativeName>
        <fullName evidence="8">Starch [bacterial glycogen] synthase</fullName>
    </alternativeName>
</protein>
<evidence type="ECO:0000256" key="2">
    <source>
        <dbReference type="ARBA" id="ARBA00002764"/>
    </source>
</evidence>
<feature type="domain" description="Glycosyl transferase family 1" evidence="9">
    <location>
        <begin position="299"/>
        <end position="447"/>
    </location>
</feature>
<dbReference type="EC" id="2.4.1.21" evidence="8"/>
<gene>
    <name evidence="8" type="primary">glgA</name>
    <name evidence="11" type="ORF">MMIC_P0062</name>
</gene>
<dbReference type="Pfam" id="PF08323">
    <property type="entry name" value="Glyco_transf_5"/>
    <property type="match status" value="1"/>
</dbReference>
<evidence type="ECO:0000256" key="1">
    <source>
        <dbReference type="ARBA" id="ARBA00001478"/>
    </source>
</evidence>
<evidence type="ECO:0000259" key="10">
    <source>
        <dbReference type="Pfam" id="PF08323"/>
    </source>
</evidence>
<comment type="caution">
    <text evidence="11">The sequence shown here is derived from an EMBL/GenBank/DDBJ whole genome shotgun (WGS) entry which is preliminary data.</text>
</comment>
<proteinExistence type="inferred from homology"/>
<evidence type="ECO:0000256" key="5">
    <source>
        <dbReference type="ARBA" id="ARBA00022676"/>
    </source>
</evidence>
<evidence type="ECO:0000259" key="9">
    <source>
        <dbReference type="Pfam" id="PF00534"/>
    </source>
</evidence>
<evidence type="ECO:0000313" key="11">
    <source>
        <dbReference type="EMBL" id="GAV19133.1"/>
    </source>
</evidence>
<evidence type="ECO:0000256" key="3">
    <source>
        <dbReference type="ARBA" id="ARBA00004964"/>
    </source>
</evidence>
<evidence type="ECO:0000256" key="6">
    <source>
        <dbReference type="ARBA" id="ARBA00022679"/>
    </source>
</evidence>
<dbReference type="CDD" id="cd03791">
    <property type="entry name" value="GT5_Glycogen_synthase_DULL1-like"/>
    <property type="match status" value="1"/>
</dbReference>
<dbReference type="NCBIfam" id="NF001899">
    <property type="entry name" value="PRK00654.1-2"/>
    <property type="match status" value="1"/>
</dbReference>
<dbReference type="Proteomes" id="UP000231632">
    <property type="component" value="Unassembled WGS sequence"/>
</dbReference>
<feature type="domain" description="Starch synthase catalytic" evidence="10">
    <location>
        <begin position="5"/>
        <end position="245"/>
    </location>
</feature>
<evidence type="ECO:0000256" key="7">
    <source>
        <dbReference type="ARBA" id="ARBA00023056"/>
    </source>
</evidence>
<evidence type="ECO:0000313" key="12">
    <source>
        <dbReference type="Proteomes" id="UP000231632"/>
    </source>
</evidence>
<dbReference type="AlphaFoldDB" id="A0A1L8CJP3"/>
<organism evidence="11 12">
    <name type="scientific">Mariprofundus micogutta</name>
    <dbReference type="NCBI Taxonomy" id="1921010"/>
    <lineage>
        <taxon>Bacteria</taxon>
        <taxon>Pseudomonadati</taxon>
        <taxon>Pseudomonadota</taxon>
        <taxon>Candidatius Mariprofundia</taxon>
        <taxon>Mariprofundales</taxon>
        <taxon>Mariprofundaceae</taxon>
        <taxon>Mariprofundus</taxon>
    </lineage>
</organism>
<name>A0A1L8CJP3_9PROT</name>
<dbReference type="RefSeq" id="WP_083530357.1">
    <property type="nucleotide sequence ID" value="NZ_BDFD01000001.1"/>
</dbReference>
<sequence>MAKLNIVFIASEASPLAKTGGLADVAGSLPHALQHIGHQVTVILPFYRRHLTANQVKTTPMDISIEMWADGVQRHCPLHQAQLNGLRFILVEQDDLYDREGIYGPSGGAYEDNLLRYLLFNRVALEAAAGLKKKVDIIHCHDWQTGMIPLLLKTQYQHHANIAQAKTVYTIHNLAYQGNFPAEWIHRLGIPSHHFHPNDYEFHGQINCMKAGITSANAITTVSPSYAEEILTPEYGCELDGFLQHHTGKLSGIVNGLDIEDWDPSNDETLVANYKAGKTGGKKQCKEALQQEFGLDVSAETPLMVLISRLADQKGIDLLLANAQRWIDRGYQLAILGSGDPHSEHALHQIAAANPKQMYFFRGFNEKLARHIYAGGDIFLMPSRFEPCGLGQLMAMRYGTVPVVRATGGLIDTVVDHKQSKATATGVHFTDATPEAFDEAVEYAVALYHNSTIWSRMRSNALKRDSSWEASAADYAKLYEALLSA</sequence>
<feature type="binding site" evidence="8">
    <location>
        <position position="18"/>
    </location>
    <ligand>
        <name>ADP-alpha-D-glucose</name>
        <dbReference type="ChEBI" id="CHEBI:57498"/>
    </ligand>
</feature>
<keyword evidence="5 8" id="KW-0328">Glycosyltransferase</keyword>
<dbReference type="SUPFAM" id="SSF53756">
    <property type="entry name" value="UDP-Glycosyltransferase/glycogen phosphorylase"/>
    <property type="match status" value="1"/>
</dbReference>
<dbReference type="HAMAP" id="MF_00484">
    <property type="entry name" value="Glycogen_synth"/>
    <property type="match status" value="1"/>
</dbReference>
<dbReference type="GO" id="GO:0004373">
    <property type="term" value="F:alpha-1,4-glucan glucosyltransferase (UDP-glucose donor) activity"/>
    <property type="evidence" value="ECO:0007669"/>
    <property type="project" value="InterPro"/>
</dbReference>
<dbReference type="OrthoDB" id="9808590at2"/>
<keyword evidence="6 8" id="KW-0808">Transferase</keyword>
<dbReference type="Gene3D" id="3.40.50.2000">
    <property type="entry name" value="Glycogen Phosphorylase B"/>
    <property type="match status" value="2"/>
</dbReference>
<keyword evidence="7 8" id="KW-0320">Glycogen biosynthesis</keyword>
<dbReference type="PANTHER" id="PTHR45825">
    <property type="entry name" value="GRANULE-BOUND STARCH SYNTHASE 1, CHLOROPLASTIC/AMYLOPLASTIC"/>
    <property type="match status" value="1"/>
</dbReference>
<dbReference type="InterPro" id="IPR013534">
    <property type="entry name" value="Starch_synth_cat_dom"/>
</dbReference>
<evidence type="ECO:0000256" key="8">
    <source>
        <dbReference type="HAMAP-Rule" id="MF_00484"/>
    </source>
</evidence>
<dbReference type="NCBIfam" id="TIGR02095">
    <property type="entry name" value="glgA"/>
    <property type="match status" value="1"/>
</dbReference>